<dbReference type="EMBL" id="JADPIE010000003">
    <property type="protein sequence ID" value="MBF8436799.1"/>
    <property type="molecule type" value="Genomic_DNA"/>
</dbReference>
<dbReference type="NCBIfam" id="TIGR00723">
    <property type="entry name" value="ttdB_fumA_fumB"/>
    <property type="match status" value="1"/>
</dbReference>
<dbReference type="Gene3D" id="3.20.130.10">
    <property type="entry name" value="Fe-S hydro-lyase, tartrate dehydratase beta-type, catalytic domain"/>
    <property type="match status" value="1"/>
</dbReference>
<evidence type="ECO:0000256" key="2">
    <source>
        <dbReference type="ARBA" id="ARBA00023239"/>
    </source>
</evidence>
<comment type="caution">
    <text evidence="4">The sequence shown here is derived from an EMBL/GenBank/DDBJ whole genome shotgun (WGS) entry which is preliminary data.</text>
</comment>
<dbReference type="InterPro" id="IPR004647">
    <property type="entry name" value="Fe-S_hydro-lyase_TtdB-typ_cat"/>
</dbReference>
<comment type="similarity">
    <text evidence="1">Belongs to the class-I fumarase family.</text>
</comment>
<protein>
    <submittedName>
        <fullName evidence="4">Fe-S-containing hydro-lyase</fullName>
    </submittedName>
</protein>
<dbReference type="NCBIfam" id="NF005310">
    <property type="entry name" value="PRK06842.1"/>
    <property type="match status" value="1"/>
</dbReference>
<evidence type="ECO:0000313" key="4">
    <source>
        <dbReference type="EMBL" id="MBF8436799.1"/>
    </source>
</evidence>
<gene>
    <name evidence="4" type="ORF">I0Q91_06910</name>
</gene>
<evidence type="ECO:0000259" key="3">
    <source>
        <dbReference type="Pfam" id="PF05683"/>
    </source>
</evidence>
<sequence>MKEINLPLDNSLIKELKAGDEVRLTGTIYTARDQAHKRLVEALEAGEELPFDIEGTVIYYVGPAPNKPDKAIGSAGPTTSYRMDPFVEPLLKAGLKGMIGKGARSESVRDALKKYDAIYFAAVGGAAALIAEHIKEAEVIAYPELGPEAIRKLYVEGLPLFVVNDVEGNDLYEQGQKEFSNNN</sequence>
<name>A0A931F9S3_9FIRM</name>
<proteinExistence type="inferred from homology"/>
<reference evidence="4" key="1">
    <citation type="submission" date="2020-11" db="EMBL/GenBank/DDBJ databases">
        <title>Halonatronomonas betainensis gen. nov., sp. nov. a novel haloalkaliphilic representative of the family Halanaerobiacae capable of betaine degradation.</title>
        <authorList>
            <person name="Boltyanskaya Y."/>
            <person name="Kevbrin V."/>
            <person name="Detkova E."/>
            <person name="Grouzdev D.S."/>
            <person name="Koziaeva V."/>
            <person name="Zhilina T."/>
        </authorList>
    </citation>
    <scope>NUCLEOTIDE SEQUENCE</scope>
    <source>
        <strain evidence="4">Z-7014</strain>
    </source>
</reference>
<feature type="domain" description="Fe-S hydro-lyase tartrate dehydratase beta-type catalytic" evidence="3">
    <location>
        <begin position="9"/>
        <end position="174"/>
    </location>
</feature>
<dbReference type="Pfam" id="PF05683">
    <property type="entry name" value="Fumerase_C"/>
    <property type="match status" value="1"/>
</dbReference>
<dbReference type="InterPro" id="IPR036660">
    <property type="entry name" value="Fe-S_hydroAse_TtdB_cat_sf"/>
</dbReference>
<dbReference type="GO" id="GO:0016836">
    <property type="term" value="F:hydro-lyase activity"/>
    <property type="evidence" value="ECO:0007669"/>
    <property type="project" value="InterPro"/>
</dbReference>
<dbReference type="AlphaFoldDB" id="A0A931F9S3"/>
<dbReference type="SUPFAM" id="SSF117457">
    <property type="entry name" value="FumA C-terminal domain-like"/>
    <property type="match status" value="1"/>
</dbReference>
<dbReference type="Proteomes" id="UP000621436">
    <property type="component" value="Unassembled WGS sequence"/>
</dbReference>
<accession>A0A931F9S3</accession>
<dbReference type="PANTHER" id="PTHR43351">
    <property type="entry name" value="L(+)-TARTRATE DEHYDRATASE SUBUNIT BETA"/>
    <property type="match status" value="1"/>
</dbReference>
<evidence type="ECO:0000313" key="5">
    <source>
        <dbReference type="Proteomes" id="UP000621436"/>
    </source>
</evidence>
<evidence type="ECO:0000256" key="1">
    <source>
        <dbReference type="ARBA" id="ARBA00008876"/>
    </source>
</evidence>
<dbReference type="RefSeq" id="WP_270453711.1">
    <property type="nucleotide sequence ID" value="NZ_JADPIE010000003.1"/>
</dbReference>
<keyword evidence="2" id="KW-0456">Lyase</keyword>
<organism evidence="4 5">
    <name type="scientific">Halonatronomonas betaini</name>
    <dbReference type="NCBI Taxonomy" id="2778430"/>
    <lineage>
        <taxon>Bacteria</taxon>
        <taxon>Bacillati</taxon>
        <taxon>Bacillota</taxon>
        <taxon>Clostridia</taxon>
        <taxon>Halanaerobiales</taxon>
        <taxon>Halarsenatibacteraceae</taxon>
        <taxon>Halonatronomonas</taxon>
    </lineage>
</organism>
<dbReference type="PANTHER" id="PTHR43351:SF2">
    <property type="entry name" value="L(+)-TARTRATE DEHYDRATASE SUBUNIT BETA-RELATED"/>
    <property type="match status" value="1"/>
</dbReference>
<keyword evidence="5" id="KW-1185">Reference proteome</keyword>